<sequence length="217" mass="24052">MRHARRRSARREGRARATPDADRHRRTPSRKARLAKCSVHLSCEWILATCHNTNRLTYDWWKPKGRGQKEVDSALARAAPVGSRPCRRLFGWITKGGRRATSELLQLADPPTALFTGNSGMTIGALSALQAAGVKVPDNMALVAFDDFPWAELFSPALTTIARPSAAIGARAVQLLVRRMNDPAVPAQTMRLPVEIMHRESCGCTPGRDRHRERTSP</sequence>
<evidence type="ECO:0000259" key="6">
    <source>
        <dbReference type="Pfam" id="PF13377"/>
    </source>
</evidence>
<feature type="compositionally biased region" description="Basic and acidic residues" evidence="5">
    <location>
        <begin position="10"/>
        <end position="23"/>
    </location>
</feature>
<evidence type="ECO:0000256" key="5">
    <source>
        <dbReference type="SAM" id="MobiDB-lite"/>
    </source>
</evidence>
<dbReference type="OrthoDB" id="37081at2"/>
<dbReference type="PANTHER" id="PTHR30146:SF148">
    <property type="entry name" value="HTH-TYPE TRANSCRIPTIONAL REPRESSOR PURR-RELATED"/>
    <property type="match status" value="1"/>
</dbReference>
<dbReference type="GO" id="GO:0003700">
    <property type="term" value="F:DNA-binding transcription factor activity"/>
    <property type="evidence" value="ECO:0007669"/>
    <property type="project" value="TreeGrafter"/>
</dbReference>
<organism evidence="7 8">
    <name type="scientific">Kribbella antibiotica</name>
    <dbReference type="NCBI Taxonomy" id="190195"/>
    <lineage>
        <taxon>Bacteria</taxon>
        <taxon>Bacillati</taxon>
        <taxon>Actinomycetota</taxon>
        <taxon>Actinomycetes</taxon>
        <taxon>Propionibacteriales</taxon>
        <taxon>Kribbellaceae</taxon>
        <taxon>Kribbella</taxon>
    </lineage>
</organism>
<dbReference type="EMBL" id="SMKX01000097">
    <property type="protein sequence ID" value="TDD53865.1"/>
    <property type="molecule type" value="Genomic_DNA"/>
</dbReference>
<proteinExistence type="predicted"/>
<dbReference type="InterPro" id="IPR028082">
    <property type="entry name" value="Peripla_BP_I"/>
</dbReference>
<dbReference type="SUPFAM" id="SSF53822">
    <property type="entry name" value="Periplasmic binding protein-like I"/>
    <property type="match status" value="1"/>
</dbReference>
<keyword evidence="1" id="KW-0678">Repressor</keyword>
<dbReference type="Proteomes" id="UP000295124">
    <property type="component" value="Unassembled WGS sequence"/>
</dbReference>
<evidence type="ECO:0000256" key="2">
    <source>
        <dbReference type="ARBA" id="ARBA00023015"/>
    </source>
</evidence>
<evidence type="ECO:0000256" key="1">
    <source>
        <dbReference type="ARBA" id="ARBA00022491"/>
    </source>
</evidence>
<comment type="caution">
    <text evidence="7">The sequence shown here is derived from an EMBL/GenBank/DDBJ whole genome shotgun (WGS) entry which is preliminary data.</text>
</comment>
<evidence type="ECO:0000313" key="8">
    <source>
        <dbReference type="Proteomes" id="UP000295124"/>
    </source>
</evidence>
<protein>
    <submittedName>
        <fullName evidence="7">LacI family transcriptional regulator</fullName>
    </submittedName>
</protein>
<dbReference type="PANTHER" id="PTHR30146">
    <property type="entry name" value="LACI-RELATED TRANSCRIPTIONAL REPRESSOR"/>
    <property type="match status" value="1"/>
</dbReference>
<keyword evidence="4" id="KW-0804">Transcription</keyword>
<evidence type="ECO:0000256" key="3">
    <source>
        <dbReference type="ARBA" id="ARBA00023125"/>
    </source>
</evidence>
<evidence type="ECO:0000256" key="4">
    <source>
        <dbReference type="ARBA" id="ARBA00023163"/>
    </source>
</evidence>
<dbReference type="Pfam" id="PF13377">
    <property type="entry name" value="Peripla_BP_3"/>
    <property type="match status" value="1"/>
</dbReference>
<dbReference type="GO" id="GO:0000976">
    <property type="term" value="F:transcription cis-regulatory region binding"/>
    <property type="evidence" value="ECO:0007669"/>
    <property type="project" value="TreeGrafter"/>
</dbReference>
<name>A0A4R4Z6W0_9ACTN</name>
<dbReference type="AlphaFoldDB" id="A0A4R4Z6W0"/>
<dbReference type="Gene3D" id="3.40.50.2300">
    <property type="match status" value="2"/>
</dbReference>
<keyword evidence="2" id="KW-0805">Transcription regulation</keyword>
<accession>A0A4R4Z6W0</accession>
<gene>
    <name evidence="7" type="ORF">E1263_27625</name>
</gene>
<dbReference type="InterPro" id="IPR046335">
    <property type="entry name" value="LacI/GalR-like_sensor"/>
</dbReference>
<feature type="domain" description="Transcriptional regulator LacI/GalR-like sensor" evidence="6">
    <location>
        <begin position="102"/>
        <end position="202"/>
    </location>
</feature>
<keyword evidence="8" id="KW-1185">Reference proteome</keyword>
<reference evidence="7 8" key="1">
    <citation type="submission" date="2019-03" db="EMBL/GenBank/DDBJ databases">
        <title>Draft genome sequences of novel Actinobacteria.</title>
        <authorList>
            <person name="Sahin N."/>
            <person name="Ay H."/>
            <person name="Saygin H."/>
        </authorList>
    </citation>
    <scope>NUCLEOTIDE SEQUENCE [LARGE SCALE GENOMIC DNA]</scope>
    <source>
        <strain evidence="7 8">JCM 13523</strain>
    </source>
</reference>
<keyword evidence="3" id="KW-0238">DNA-binding</keyword>
<evidence type="ECO:0000313" key="7">
    <source>
        <dbReference type="EMBL" id="TDD53865.1"/>
    </source>
</evidence>
<dbReference type="CDD" id="cd06267">
    <property type="entry name" value="PBP1_LacI_sugar_binding-like"/>
    <property type="match status" value="1"/>
</dbReference>
<feature type="region of interest" description="Disordered" evidence="5">
    <location>
        <begin position="1"/>
        <end position="29"/>
    </location>
</feature>